<dbReference type="EC" id="3.1.21.3" evidence="10"/>
<reference evidence="13 14" key="1">
    <citation type="submission" date="2019-03" db="EMBL/GenBank/DDBJ databases">
        <title>Freshwater and sediment microbial communities from various areas in North America, analyzing microbe dynamics in response to fracking.</title>
        <authorList>
            <person name="Lamendella R."/>
        </authorList>
    </citation>
    <scope>NUCLEOTIDE SEQUENCE [LARGE SCALE GENOMIC DNA]</scope>
    <source>
        <strain evidence="13 14">1_TX</strain>
    </source>
</reference>
<comment type="subunit">
    <text evidence="10">The type I restriction/modification system is composed of three polypeptides R, M and S.</text>
</comment>
<comment type="catalytic activity">
    <reaction evidence="1 10">
        <text>Endonucleolytic cleavage of DNA to give random double-stranded fragments with terminal 5'-phosphates, ATP is simultaneously hydrolyzed.</text>
        <dbReference type="EC" id="3.1.21.3"/>
    </reaction>
</comment>
<evidence type="ECO:0000256" key="9">
    <source>
        <dbReference type="ARBA" id="ARBA00023125"/>
    </source>
</evidence>
<dbReference type="SUPFAM" id="SSF52540">
    <property type="entry name" value="P-loop containing nucleoside triphosphate hydrolases"/>
    <property type="match status" value="1"/>
</dbReference>
<feature type="domain" description="Helicase ATP-binding" evidence="12">
    <location>
        <begin position="264"/>
        <end position="486"/>
    </location>
</feature>
<comment type="similarity">
    <text evidence="2 10">Belongs to the HsdR family.</text>
</comment>
<keyword evidence="3" id="KW-0540">Nuclease</keyword>
<proteinExistence type="inferred from homology"/>
<evidence type="ECO:0000256" key="7">
    <source>
        <dbReference type="ARBA" id="ARBA00022801"/>
    </source>
</evidence>
<dbReference type="InterPro" id="IPR027417">
    <property type="entry name" value="P-loop_NTPase"/>
</dbReference>
<dbReference type="PANTHER" id="PTHR30195:SF15">
    <property type="entry name" value="TYPE I RESTRICTION ENZYME HINDI ENDONUCLEASE SUBUNIT"/>
    <property type="match status" value="1"/>
</dbReference>
<evidence type="ECO:0000256" key="1">
    <source>
        <dbReference type="ARBA" id="ARBA00000851"/>
    </source>
</evidence>
<evidence type="ECO:0000256" key="3">
    <source>
        <dbReference type="ARBA" id="ARBA00022722"/>
    </source>
</evidence>
<organism evidence="13 14">
    <name type="scientific">Halomonas ventosae</name>
    <dbReference type="NCBI Taxonomy" id="229007"/>
    <lineage>
        <taxon>Bacteria</taxon>
        <taxon>Pseudomonadati</taxon>
        <taxon>Pseudomonadota</taxon>
        <taxon>Gammaproteobacteria</taxon>
        <taxon>Oceanospirillales</taxon>
        <taxon>Halomonadaceae</taxon>
        <taxon>Halomonas</taxon>
    </lineage>
</organism>
<dbReference type="InterPro" id="IPR004473">
    <property type="entry name" value="Restrct_endonuc_typeI_HsdR"/>
</dbReference>
<keyword evidence="9 10" id="KW-0238">DNA-binding</keyword>
<dbReference type="InterPro" id="IPR007409">
    <property type="entry name" value="Restrct_endonuc_type1_HsdR_N"/>
</dbReference>
<keyword evidence="8 10" id="KW-0067">ATP-binding</keyword>
<evidence type="ECO:0000313" key="14">
    <source>
        <dbReference type="Proteomes" id="UP000295150"/>
    </source>
</evidence>
<dbReference type="InterPro" id="IPR051268">
    <property type="entry name" value="Type-I_R_enzyme_R_subunit"/>
</dbReference>
<dbReference type="Gene3D" id="3.40.50.300">
    <property type="entry name" value="P-loop containing nucleotide triphosphate hydrolases"/>
    <property type="match status" value="1"/>
</dbReference>
<keyword evidence="6" id="KW-0255">Endonuclease</keyword>
<dbReference type="AlphaFoldDB" id="A0A4R6GQ45"/>
<comment type="caution">
    <text evidence="13">The sequence shown here is derived from an EMBL/GenBank/DDBJ whole genome shotgun (WGS) entry which is preliminary data.</text>
</comment>
<gene>
    <name evidence="13" type="ORF">DFO68_1318</name>
</gene>
<dbReference type="RefSeq" id="WP_279512844.1">
    <property type="nucleotide sequence ID" value="NZ_SNWH01000031.1"/>
</dbReference>
<comment type="function">
    <text evidence="10">Subunit R is required for both nuclease and ATPase activities, but not for modification.</text>
</comment>
<evidence type="ECO:0000256" key="11">
    <source>
        <dbReference type="SAM" id="MobiDB-lite"/>
    </source>
</evidence>
<dbReference type="Pfam" id="PF18766">
    <property type="entry name" value="SWI2_SNF2"/>
    <property type="match status" value="1"/>
</dbReference>
<dbReference type="InterPro" id="IPR014001">
    <property type="entry name" value="Helicase_ATP-bd"/>
</dbReference>
<dbReference type="EMBL" id="SNWH01000031">
    <property type="protein sequence ID" value="TDN97296.1"/>
    <property type="molecule type" value="Genomic_DNA"/>
</dbReference>
<evidence type="ECO:0000256" key="4">
    <source>
        <dbReference type="ARBA" id="ARBA00022741"/>
    </source>
</evidence>
<keyword evidence="5 10" id="KW-0680">Restriction system</keyword>
<dbReference type="Gene3D" id="3.90.1570.50">
    <property type="match status" value="1"/>
</dbReference>
<keyword evidence="14" id="KW-1185">Reference proteome</keyword>
<protein>
    <recommendedName>
        <fullName evidence="10">Type I restriction enzyme endonuclease subunit</fullName>
        <shortName evidence="10">R protein</shortName>
        <ecNumber evidence="10">3.1.21.3</ecNumber>
    </recommendedName>
</protein>
<dbReference type="NCBIfam" id="TIGR00348">
    <property type="entry name" value="hsdR"/>
    <property type="match status" value="1"/>
</dbReference>
<dbReference type="CDD" id="cd22332">
    <property type="entry name" value="HsdR_N"/>
    <property type="match status" value="1"/>
</dbReference>
<evidence type="ECO:0000256" key="6">
    <source>
        <dbReference type="ARBA" id="ARBA00022759"/>
    </source>
</evidence>
<evidence type="ECO:0000256" key="5">
    <source>
        <dbReference type="ARBA" id="ARBA00022747"/>
    </source>
</evidence>
<dbReference type="GO" id="GO:0005524">
    <property type="term" value="F:ATP binding"/>
    <property type="evidence" value="ECO:0007669"/>
    <property type="project" value="UniProtKB-KW"/>
</dbReference>
<keyword evidence="4 10" id="KW-0547">Nucleotide-binding</keyword>
<evidence type="ECO:0000259" key="12">
    <source>
        <dbReference type="SMART" id="SM00487"/>
    </source>
</evidence>
<feature type="compositionally biased region" description="Low complexity" evidence="11">
    <location>
        <begin position="476"/>
        <end position="491"/>
    </location>
</feature>
<dbReference type="GO" id="GO:0009307">
    <property type="term" value="P:DNA restriction-modification system"/>
    <property type="evidence" value="ECO:0007669"/>
    <property type="project" value="UniProtKB-KW"/>
</dbReference>
<dbReference type="InterPro" id="IPR040980">
    <property type="entry name" value="SWI2_SNF2"/>
</dbReference>
<dbReference type="GO" id="GO:0003677">
    <property type="term" value="F:DNA binding"/>
    <property type="evidence" value="ECO:0007669"/>
    <property type="project" value="UniProtKB-KW"/>
</dbReference>
<feature type="compositionally biased region" description="Polar residues" evidence="11">
    <location>
        <begin position="494"/>
        <end position="510"/>
    </location>
</feature>
<name>A0A4R6GQ45_9GAMM</name>
<dbReference type="GO" id="GO:0009035">
    <property type="term" value="F:type I site-specific deoxyribonuclease activity"/>
    <property type="evidence" value="ECO:0007669"/>
    <property type="project" value="UniProtKB-EC"/>
</dbReference>
<keyword evidence="7 10" id="KW-0378">Hydrolase</keyword>
<evidence type="ECO:0000256" key="10">
    <source>
        <dbReference type="RuleBase" id="RU364115"/>
    </source>
</evidence>
<feature type="region of interest" description="Disordered" evidence="11">
    <location>
        <begin position="476"/>
        <end position="514"/>
    </location>
</feature>
<sequence length="575" mass="65251">MTEDQLERLCLEWFAEGGWEIAHGPDIAPAALTPERADYRQVLLIGDLEAAIRRLNPHLPDDAVEQALAVVRKPESLDVVVSNRAFHRLLLDGVPVEYKRDDEIVHDRALLVDFAELSANHFRAVNQFTLQGRRQLRRPDVVCFINGLPLAVLELKSPGAENVDIWDAFHQIQTYKDEVPELFVTNEAVVISDGYNARVGSLTANQERFMPWRTLRHEDDKPLLEWQLETLVRGFFDRELLLDYLRHFILFESDADTLIKKIAGYHQFHAVREAVRATVIAARETDQRQVAERRATYADRVTPGSKKVGVVWHTQGSGKSITMCCYAGKLLQQTEMNNPTLVVVTDRNDLDGQLFATFSAARELLKQEPIQADDRDELRRLLAERESGGIVFTTVQKFALLEEEAGHPILNDRHNIVVISDEAHCSQYGLKATLKQDGSYRFGYAKHMRDALPNASFSASPARPWPARTRTPARCSAITSPSTTSRMPSMTAPRCQSTTSPGWPSSISTARPSRRCPTRSRRWWRTRRTWVLASAPRANGAGWRSWWAPGPGSGRWPRIWWNTSRPATPPWTARR</sequence>
<evidence type="ECO:0000256" key="8">
    <source>
        <dbReference type="ARBA" id="ARBA00022840"/>
    </source>
</evidence>
<dbReference type="PANTHER" id="PTHR30195">
    <property type="entry name" value="TYPE I SITE-SPECIFIC DEOXYRIBONUCLEASE PROTEIN SUBUNIT M AND R"/>
    <property type="match status" value="1"/>
</dbReference>
<dbReference type="SMART" id="SM00487">
    <property type="entry name" value="DEXDc"/>
    <property type="match status" value="1"/>
</dbReference>
<evidence type="ECO:0000256" key="2">
    <source>
        <dbReference type="ARBA" id="ARBA00008598"/>
    </source>
</evidence>
<evidence type="ECO:0000313" key="13">
    <source>
        <dbReference type="EMBL" id="TDN97296.1"/>
    </source>
</evidence>
<accession>A0A4R6GQ45</accession>
<dbReference type="Proteomes" id="UP000295150">
    <property type="component" value="Unassembled WGS sequence"/>
</dbReference>
<dbReference type="Pfam" id="PF04313">
    <property type="entry name" value="HSDR_N"/>
    <property type="match status" value="1"/>
</dbReference>